<dbReference type="AlphaFoldDB" id="A0A9K3D929"/>
<dbReference type="EMBL" id="BDIP01005591">
    <property type="protein sequence ID" value="GIQ89935.1"/>
    <property type="molecule type" value="Genomic_DNA"/>
</dbReference>
<feature type="compositionally biased region" description="Basic and acidic residues" evidence="1">
    <location>
        <begin position="47"/>
        <end position="63"/>
    </location>
</feature>
<feature type="region of interest" description="Disordered" evidence="1">
    <location>
        <begin position="1"/>
        <end position="75"/>
    </location>
</feature>
<feature type="compositionally biased region" description="Polar residues" evidence="1">
    <location>
        <begin position="23"/>
        <end position="34"/>
    </location>
</feature>
<proteinExistence type="predicted"/>
<reference evidence="2 3" key="1">
    <citation type="journal article" date="2018" name="PLoS ONE">
        <title>The draft genome of Kipferlia bialata reveals reductive genome evolution in fornicate parasites.</title>
        <authorList>
            <person name="Tanifuji G."/>
            <person name="Takabayashi S."/>
            <person name="Kume K."/>
            <person name="Takagi M."/>
            <person name="Nakayama T."/>
            <person name="Kamikawa R."/>
            <person name="Inagaki Y."/>
            <person name="Hashimoto T."/>
        </authorList>
    </citation>
    <scope>NUCLEOTIDE SEQUENCE [LARGE SCALE GENOMIC DNA]</scope>
    <source>
        <strain evidence="2">NY0173</strain>
    </source>
</reference>
<organism evidence="2 3">
    <name type="scientific">Kipferlia bialata</name>
    <dbReference type="NCBI Taxonomy" id="797122"/>
    <lineage>
        <taxon>Eukaryota</taxon>
        <taxon>Metamonada</taxon>
        <taxon>Carpediemonas-like organisms</taxon>
        <taxon>Kipferlia</taxon>
    </lineage>
</organism>
<sequence>MSAAMVDALEAQEFDPNADIDSYHNSPQGESSCSEVDVVIEGEGEGEGDRGGEQGRLRMRDAPLKTLGPKQSISV</sequence>
<keyword evidence="3" id="KW-1185">Reference proteome</keyword>
<comment type="caution">
    <text evidence="2">The sequence shown here is derived from an EMBL/GenBank/DDBJ whole genome shotgun (WGS) entry which is preliminary data.</text>
</comment>
<evidence type="ECO:0000256" key="1">
    <source>
        <dbReference type="SAM" id="MobiDB-lite"/>
    </source>
</evidence>
<evidence type="ECO:0000313" key="2">
    <source>
        <dbReference type="EMBL" id="GIQ89935.1"/>
    </source>
</evidence>
<protein>
    <submittedName>
        <fullName evidence="2">Uncharacterized protein</fullName>
    </submittedName>
</protein>
<accession>A0A9K3D929</accession>
<name>A0A9K3D929_9EUKA</name>
<dbReference type="Proteomes" id="UP000265618">
    <property type="component" value="Unassembled WGS sequence"/>
</dbReference>
<gene>
    <name evidence="2" type="ORF">KIPB_012554</name>
</gene>
<evidence type="ECO:0000313" key="3">
    <source>
        <dbReference type="Proteomes" id="UP000265618"/>
    </source>
</evidence>